<protein>
    <submittedName>
        <fullName evidence="1">Uncharacterized protein</fullName>
    </submittedName>
</protein>
<dbReference type="EMBL" id="OC915764">
    <property type="protein sequence ID" value="CAD7641853.1"/>
    <property type="molecule type" value="Genomic_DNA"/>
</dbReference>
<evidence type="ECO:0000313" key="1">
    <source>
        <dbReference type="EMBL" id="CAD7641853.1"/>
    </source>
</evidence>
<sequence length="192" mass="21023">NRKMRDGLHKSMSGAPQWLPECIRGSKALPPDATQTGGQTAHMFTIGANGGVIGAPPSPMIRASGHHHKSHYQLHPHQEGQVSDYHSSNIPNTPTRICYQCSRRTQGTGNHMQHMYVICTLPYHYWSTKSSGPLPPQYEDSVGLPGLDNRSGTRHTEDSNVLSLMSKTTTSANSQHRAINNTNNITGFITQG</sequence>
<organism evidence="1">
    <name type="scientific">Oppiella nova</name>
    <dbReference type="NCBI Taxonomy" id="334625"/>
    <lineage>
        <taxon>Eukaryota</taxon>
        <taxon>Metazoa</taxon>
        <taxon>Ecdysozoa</taxon>
        <taxon>Arthropoda</taxon>
        <taxon>Chelicerata</taxon>
        <taxon>Arachnida</taxon>
        <taxon>Acari</taxon>
        <taxon>Acariformes</taxon>
        <taxon>Sarcoptiformes</taxon>
        <taxon>Oribatida</taxon>
        <taxon>Brachypylina</taxon>
        <taxon>Oppioidea</taxon>
        <taxon>Oppiidae</taxon>
        <taxon>Oppiella</taxon>
    </lineage>
</organism>
<dbReference type="EMBL" id="CAJPVJ010000939">
    <property type="protein sequence ID" value="CAG2163725.1"/>
    <property type="molecule type" value="Genomic_DNA"/>
</dbReference>
<feature type="non-terminal residue" evidence="1">
    <location>
        <position position="1"/>
    </location>
</feature>
<keyword evidence="2" id="KW-1185">Reference proteome</keyword>
<gene>
    <name evidence="1" type="ORF">ONB1V03_LOCUS3290</name>
</gene>
<accession>A0A7R9LJZ0</accession>
<dbReference type="AlphaFoldDB" id="A0A7R9LJZ0"/>
<dbReference type="Proteomes" id="UP000728032">
    <property type="component" value="Unassembled WGS sequence"/>
</dbReference>
<proteinExistence type="predicted"/>
<name>A0A7R9LJZ0_9ACAR</name>
<reference evidence="1" key="1">
    <citation type="submission" date="2020-11" db="EMBL/GenBank/DDBJ databases">
        <authorList>
            <person name="Tran Van P."/>
        </authorList>
    </citation>
    <scope>NUCLEOTIDE SEQUENCE</scope>
</reference>
<evidence type="ECO:0000313" key="2">
    <source>
        <dbReference type="Proteomes" id="UP000728032"/>
    </source>
</evidence>
<dbReference type="OrthoDB" id="10664211at2759"/>